<organism evidence="1 2">
    <name type="scientific">Taibaiella lutea</name>
    <dbReference type="NCBI Taxonomy" id="2608001"/>
    <lineage>
        <taxon>Bacteria</taxon>
        <taxon>Pseudomonadati</taxon>
        <taxon>Bacteroidota</taxon>
        <taxon>Chitinophagia</taxon>
        <taxon>Chitinophagales</taxon>
        <taxon>Chitinophagaceae</taxon>
        <taxon>Taibaiella</taxon>
    </lineage>
</organism>
<accession>A0A5M6CF71</accession>
<dbReference type="AlphaFoldDB" id="A0A5M6CF71"/>
<dbReference type="RefSeq" id="WP_150033443.1">
    <property type="nucleotide sequence ID" value="NZ_VWSH01000003.1"/>
</dbReference>
<proteinExistence type="predicted"/>
<name>A0A5M6CF71_9BACT</name>
<dbReference type="Proteomes" id="UP000323632">
    <property type="component" value="Unassembled WGS sequence"/>
</dbReference>
<gene>
    <name evidence="1" type="ORF">F0919_14265</name>
</gene>
<reference evidence="1 2" key="1">
    <citation type="submission" date="2019-09" db="EMBL/GenBank/DDBJ databases">
        <title>Genome sequence and assembly of Taibaiella sp.</title>
        <authorList>
            <person name="Chhetri G."/>
        </authorList>
    </citation>
    <scope>NUCLEOTIDE SEQUENCE [LARGE SCALE GENOMIC DNA]</scope>
    <source>
        <strain evidence="1 2">KVB11</strain>
    </source>
</reference>
<comment type="caution">
    <text evidence="1">The sequence shown here is derived from an EMBL/GenBank/DDBJ whole genome shotgun (WGS) entry which is preliminary data.</text>
</comment>
<protein>
    <submittedName>
        <fullName evidence="1">Uncharacterized protein</fullName>
    </submittedName>
</protein>
<evidence type="ECO:0000313" key="1">
    <source>
        <dbReference type="EMBL" id="KAA5533697.1"/>
    </source>
</evidence>
<evidence type="ECO:0000313" key="2">
    <source>
        <dbReference type="Proteomes" id="UP000323632"/>
    </source>
</evidence>
<sequence>MQPPLPKGLIDKETAKAMEKLYVDNQYAIINRYRQSHGDDEPDSRETIFSLEEIENYIAYVKEASNALGLRDLGIRIYQGAKSADEKVFTTVFFAPTNEGNNSMEIQCLNLGSYGRPPTVYDNGNK</sequence>
<dbReference type="EMBL" id="VWSH01000003">
    <property type="protein sequence ID" value="KAA5533697.1"/>
    <property type="molecule type" value="Genomic_DNA"/>
</dbReference>
<keyword evidence="2" id="KW-1185">Reference proteome</keyword>